<keyword evidence="5" id="KW-1185">Reference proteome</keyword>
<organism evidence="2 5">
    <name type="scientific">Fulvivirga sedimenti</name>
    <dbReference type="NCBI Taxonomy" id="2879465"/>
    <lineage>
        <taxon>Bacteria</taxon>
        <taxon>Pseudomonadati</taxon>
        <taxon>Bacteroidota</taxon>
        <taxon>Cytophagia</taxon>
        <taxon>Cytophagales</taxon>
        <taxon>Fulvivirgaceae</taxon>
        <taxon>Fulvivirga</taxon>
    </lineage>
</organism>
<feature type="transmembrane region" description="Helical" evidence="1">
    <location>
        <begin position="65"/>
        <end position="86"/>
    </location>
</feature>
<accession>A0A9X1HMG7</accession>
<dbReference type="RefSeq" id="WP_225697685.1">
    <property type="nucleotide sequence ID" value="NZ_JAIXNE010000002.1"/>
</dbReference>
<keyword evidence="1" id="KW-0812">Transmembrane</keyword>
<evidence type="ECO:0000313" key="3">
    <source>
        <dbReference type="EMBL" id="MCA6075748.1"/>
    </source>
</evidence>
<comment type="caution">
    <text evidence="2">The sequence shown here is derived from an EMBL/GenBank/DDBJ whole genome shotgun (WGS) entry which is preliminary data.</text>
</comment>
<dbReference type="PANTHER" id="PTHR36974:SF1">
    <property type="entry name" value="DOXX FAMILY MEMBRANE PROTEIN"/>
    <property type="match status" value="1"/>
</dbReference>
<sequence length="121" mass="13717">MKRIGWIALSIFYIVAGLNHFRDPEFYLPLIPGYFPNPELINLGAGIVEILLGILVAISSTRKAACWMIIILLVCFIPSHIYFIQLGGCAGKLCVPEWVAWVRLLLIHPLLIIWAYRIKNV</sequence>
<gene>
    <name evidence="2" type="ORF">LDX50_06805</name>
    <name evidence="3" type="ORF">LDX50_12775</name>
    <name evidence="4" type="ORF">LDX50_18495</name>
</gene>
<dbReference type="EMBL" id="JAIXNE010000002">
    <property type="protein sequence ID" value="MCA6074571.1"/>
    <property type="molecule type" value="Genomic_DNA"/>
</dbReference>
<keyword evidence="1" id="KW-0472">Membrane</keyword>
<protein>
    <recommendedName>
        <fullName evidence="6">DoxX family membrane protein</fullName>
    </recommendedName>
</protein>
<proteinExistence type="predicted"/>
<evidence type="ECO:0000313" key="2">
    <source>
        <dbReference type="EMBL" id="MCA6074571.1"/>
    </source>
</evidence>
<evidence type="ECO:0000313" key="4">
    <source>
        <dbReference type="EMBL" id="MCA6076876.1"/>
    </source>
</evidence>
<reference evidence="2" key="1">
    <citation type="submission" date="2021-09" db="EMBL/GenBank/DDBJ databases">
        <title>Fulvivirga sp. isolated from coastal sediment.</title>
        <authorList>
            <person name="Yu H."/>
        </authorList>
    </citation>
    <scope>NUCLEOTIDE SEQUENCE</scope>
    <source>
        <strain evidence="2">1062</strain>
    </source>
</reference>
<dbReference type="EMBL" id="JAIXNE010000003">
    <property type="protein sequence ID" value="MCA6075748.1"/>
    <property type="molecule type" value="Genomic_DNA"/>
</dbReference>
<feature type="transmembrane region" description="Helical" evidence="1">
    <location>
        <begin position="40"/>
        <end position="58"/>
    </location>
</feature>
<evidence type="ECO:0000256" key="1">
    <source>
        <dbReference type="SAM" id="Phobius"/>
    </source>
</evidence>
<evidence type="ECO:0008006" key="6">
    <source>
        <dbReference type="Google" id="ProtNLM"/>
    </source>
</evidence>
<dbReference type="PANTHER" id="PTHR36974">
    <property type="entry name" value="MEMBRANE PROTEIN-RELATED"/>
    <property type="match status" value="1"/>
</dbReference>
<dbReference type="Proteomes" id="UP001139409">
    <property type="component" value="Unassembled WGS sequence"/>
</dbReference>
<name>A0A9X1HMG7_9BACT</name>
<dbReference type="AlphaFoldDB" id="A0A9X1HMG7"/>
<feature type="transmembrane region" description="Helical" evidence="1">
    <location>
        <begin position="98"/>
        <end position="116"/>
    </location>
</feature>
<evidence type="ECO:0000313" key="5">
    <source>
        <dbReference type="Proteomes" id="UP001139409"/>
    </source>
</evidence>
<keyword evidence="1" id="KW-1133">Transmembrane helix</keyword>
<dbReference type="EMBL" id="JAIXNE010000004">
    <property type="protein sequence ID" value="MCA6076876.1"/>
    <property type="molecule type" value="Genomic_DNA"/>
</dbReference>